<accession>A0A919RGJ3</accession>
<name>A0A919RGJ3_9ACTN</name>
<proteinExistence type="predicted"/>
<feature type="region of interest" description="Disordered" evidence="1">
    <location>
        <begin position="57"/>
        <end position="78"/>
    </location>
</feature>
<reference evidence="2" key="1">
    <citation type="submission" date="2021-01" db="EMBL/GenBank/DDBJ databases">
        <title>Whole genome shotgun sequence of Sinosporangium siamense NBRC 109515.</title>
        <authorList>
            <person name="Komaki H."/>
            <person name="Tamura T."/>
        </authorList>
    </citation>
    <scope>NUCLEOTIDE SEQUENCE</scope>
    <source>
        <strain evidence="2">NBRC 109515</strain>
    </source>
</reference>
<organism evidence="2 3">
    <name type="scientific">Sinosporangium siamense</name>
    <dbReference type="NCBI Taxonomy" id="1367973"/>
    <lineage>
        <taxon>Bacteria</taxon>
        <taxon>Bacillati</taxon>
        <taxon>Actinomycetota</taxon>
        <taxon>Actinomycetes</taxon>
        <taxon>Streptosporangiales</taxon>
        <taxon>Streptosporangiaceae</taxon>
        <taxon>Sinosporangium</taxon>
    </lineage>
</organism>
<keyword evidence="3" id="KW-1185">Reference proteome</keyword>
<comment type="caution">
    <text evidence="2">The sequence shown here is derived from an EMBL/GenBank/DDBJ whole genome shotgun (WGS) entry which is preliminary data.</text>
</comment>
<dbReference type="Proteomes" id="UP000606172">
    <property type="component" value="Unassembled WGS sequence"/>
</dbReference>
<gene>
    <name evidence="2" type="ORF">Ssi02_34490</name>
</gene>
<evidence type="ECO:0000256" key="1">
    <source>
        <dbReference type="SAM" id="MobiDB-lite"/>
    </source>
</evidence>
<feature type="region of interest" description="Disordered" evidence="1">
    <location>
        <begin position="1"/>
        <end position="27"/>
    </location>
</feature>
<dbReference type="EMBL" id="BOOW01000020">
    <property type="protein sequence ID" value="GII93218.1"/>
    <property type="molecule type" value="Genomic_DNA"/>
</dbReference>
<evidence type="ECO:0000313" key="3">
    <source>
        <dbReference type="Proteomes" id="UP000606172"/>
    </source>
</evidence>
<protein>
    <submittedName>
        <fullName evidence="2">Uncharacterized protein</fullName>
    </submittedName>
</protein>
<dbReference type="AlphaFoldDB" id="A0A919RGJ3"/>
<evidence type="ECO:0000313" key="2">
    <source>
        <dbReference type="EMBL" id="GII93218.1"/>
    </source>
</evidence>
<sequence>MVSRRSRAAAPAADRGVRQAASALPRSERSTRFMSARLYTGILALSLAVLAGCGGQGEQNTAAPAGEGASPDSGQNKPRLVQDHVAACMKEQGFKYISYTPSDVKTEEDRKMESGDYETMKKYRSKYGYGSFAFEVYPEHRDSGARRSPNPNDKMTGSLSAAQRTAYDKAHNACSLSAAKSVLGMKVSKYDDILKEQVAVMTGMRQRILDGDPNLVQLAQKFGDCMKAKGYEITSMKPTNIVGRGASTFIQERSKVLGLDDGPPEEGEGKKLSPTQARAYLAKEIKDALDDLECGKDFYAAYTPKETEVFDQVRQDYSVESGIIW</sequence>
<feature type="compositionally biased region" description="Low complexity" evidence="1">
    <location>
        <begin position="8"/>
        <end position="21"/>
    </location>
</feature>